<feature type="compositionally biased region" description="Polar residues" evidence="1">
    <location>
        <begin position="785"/>
        <end position="795"/>
    </location>
</feature>
<feature type="region of interest" description="Disordered" evidence="1">
    <location>
        <begin position="781"/>
        <end position="883"/>
    </location>
</feature>
<reference evidence="3 4" key="1">
    <citation type="journal article" date="2021" name="MBio">
        <title>A New Model Trypanosomatid, Novymonas esmeraldas: Genomic Perception of Its 'Candidatus Pandoraea novymonadis' Endosymbiont.</title>
        <authorList>
            <person name="Zakharova A."/>
            <person name="Saura A."/>
            <person name="Butenko A."/>
            <person name="Podesvova L."/>
            <person name="Warmusova S."/>
            <person name="Kostygov A.Y."/>
            <person name="Nenarokova A."/>
            <person name="Lukes J."/>
            <person name="Opperdoes F.R."/>
            <person name="Yurchenko V."/>
        </authorList>
    </citation>
    <scope>NUCLEOTIDE SEQUENCE [LARGE SCALE GENOMIC DNA]</scope>
    <source>
        <strain evidence="3 4">E262AT.01</strain>
    </source>
</reference>
<gene>
    <name evidence="3" type="ORF">NESM_000679300</name>
</gene>
<proteinExistence type="predicted"/>
<feature type="compositionally biased region" description="Low complexity" evidence="1">
    <location>
        <begin position="578"/>
        <end position="591"/>
    </location>
</feature>
<feature type="compositionally biased region" description="Low complexity" evidence="1">
    <location>
        <begin position="972"/>
        <end position="983"/>
    </location>
</feature>
<feature type="compositionally biased region" description="Low complexity" evidence="1">
    <location>
        <begin position="389"/>
        <end position="400"/>
    </location>
</feature>
<feature type="domain" description="PH-like" evidence="2">
    <location>
        <begin position="1030"/>
        <end position="1158"/>
    </location>
</feature>
<feature type="compositionally biased region" description="Acidic residues" evidence="1">
    <location>
        <begin position="276"/>
        <end position="285"/>
    </location>
</feature>
<name>A0AAW0ET27_9TRYP</name>
<feature type="compositionally biased region" description="Low complexity" evidence="1">
    <location>
        <begin position="422"/>
        <end position="440"/>
    </location>
</feature>
<evidence type="ECO:0000259" key="2">
    <source>
        <dbReference type="Pfam" id="PF25402"/>
    </source>
</evidence>
<dbReference type="AlphaFoldDB" id="A0AAW0ET27"/>
<feature type="compositionally biased region" description="Pro residues" evidence="1">
    <location>
        <begin position="609"/>
        <end position="625"/>
    </location>
</feature>
<sequence>MLSCADTAVRTASDVGSEAACSLDALERVVHFTGAGADACFYAGHPSRAVDQVPAAEGLRYWLNPSLRARPTTATCEIVNLGPPYFGAASSAVLRIAVAPLLGDGRCFPTRCVVSFATSAQRLDGLSLRPVVVAEWEMPPGGTVTRTGDDAHAPGLHATTVPLRVLYHLALLVGSPATAAEVGDARLYLHLRFTGCSDASDTHRIAAVRLRYEQLGAAAAVLPQLLRQRQRQSSAGCATPYDITDSASVGVGGSHALRKEEVVEVDLTISSSGSAGDDDDDDDDAWQACRGGSDVRGVPGSVRLSWLPGTSPANPRSEGGLQGKAPEEEEEELRRPLRSPPQRSATQPRVERSRSADGSGSTSTDGTHDTTLLRVERALRLPPPPPPVSTVTAAAATESSHAVGGPWPPRKVRTLVLAPSLSPSLCSSSSATTSPQSVRSATWGPRTPPDADSQTAARTPTPPRPSRRCSSGARGVAHHWDGSPVAPGSGPHDAHEPTIAAAERSSSRGSSLSPRRRRGERDAVTATSAAVGSRSPDPHPSPPAPRSTGTRSDTAVLWAATSLLGTAPFTLYREQCSRRSTPATSASNSRASSRDRGGGGGGAAAPPIDAAPPCVPTRSSVPPPSRVASSSAPARGEEAEASWVPASSRRRAPLGGLHPNSAGGGSGRRAEMEHGKTVTMPATVSGAGEATSGVRGAWLWPPVAESSAALPLQWRRRDADATGASHVPPQLRPPRSQSALLSPWPALSGSAVPARAGECAPPPPHGTSIFVPRLLLRTRQGLHEASSNSSTTWTQWRAHAAASAKDGGRRHRDGGTAATTSASLPPQSIGLWATAPLPEAGGDIGERPPRRAALDSPEHQQKQEQQQQDRSRPRAEAVSVASTASLSVVPTSWLQHNTVRRQTSSADAETMPSASERATTRLPLHEGSSHAAVTTAAAEDRDDGVSVASTSSAPPPPPPSSPPPRSRVLFHSSASSTSTSASVSPPPSAKSSSRRPGRAAPQLPLQEPRHHHRRGDHVASQESAAPAQVFPVRKHHASRRGVGRRWLCVARLPVPRATATAATVRLRVALEKSEAAAPARVSAMQQRSRAAEVASASCEVAITCGDAVDVWCGLRAFHSGVIHQRKVHRAECCVVVWSNAQLVTAVELESTEAVGALQHLLASTLNHQRTRSPHPAAPRRPT</sequence>
<dbReference type="Proteomes" id="UP001430356">
    <property type="component" value="Unassembled WGS sequence"/>
</dbReference>
<comment type="caution">
    <text evidence="3">The sequence shown here is derived from an EMBL/GenBank/DDBJ whole genome shotgun (WGS) entry which is preliminary data.</text>
</comment>
<dbReference type="Pfam" id="PF25402">
    <property type="entry name" value="PH_28"/>
    <property type="match status" value="1"/>
</dbReference>
<keyword evidence="4" id="KW-1185">Reference proteome</keyword>
<dbReference type="InterPro" id="IPR057418">
    <property type="entry name" value="PH-like_kinetoplastida"/>
</dbReference>
<feature type="compositionally biased region" description="Low complexity" evidence="1">
    <location>
        <begin position="503"/>
        <end position="513"/>
    </location>
</feature>
<feature type="region of interest" description="Disordered" evidence="1">
    <location>
        <begin position="576"/>
        <end position="670"/>
    </location>
</feature>
<accession>A0AAW0ET27</accession>
<feature type="region of interest" description="Disordered" evidence="1">
    <location>
        <begin position="719"/>
        <end position="738"/>
    </location>
</feature>
<feature type="compositionally biased region" description="Basic and acidic residues" evidence="1">
    <location>
        <begin position="844"/>
        <end position="875"/>
    </location>
</feature>
<feature type="compositionally biased region" description="Polar residues" evidence="1">
    <location>
        <begin position="817"/>
        <end position="826"/>
    </location>
</feature>
<organism evidence="3 4">
    <name type="scientific">Novymonas esmeraldas</name>
    <dbReference type="NCBI Taxonomy" id="1808958"/>
    <lineage>
        <taxon>Eukaryota</taxon>
        <taxon>Discoba</taxon>
        <taxon>Euglenozoa</taxon>
        <taxon>Kinetoplastea</taxon>
        <taxon>Metakinetoplastina</taxon>
        <taxon>Trypanosomatida</taxon>
        <taxon>Trypanosomatidae</taxon>
        <taxon>Novymonas</taxon>
    </lineage>
</organism>
<protein>
    <recommendedName>
        <fullName evidence="2">PH-like domain-containing protein</fullName>
    </recommendedName>
</protein>
<evidence type="ECO:0000256" key="1">
    <source>
        <dbReference type="SAM" id="MobiDB-lite"/>
    </source>
</evidence>
<feature type="compositionally biased region" description="Polar residues" evidence="1">
    <location>
        <begin position="897"/>
        <end position="917"/>
    </location>
</feature>
<evidence type="ECO:0000313" key="3">
    <source>
        <dbReference type="EMBL" id="KAK7197323.1"/>
    </source>
</evidence>
<evidence type="ECO:0000313" key="4">
    <source>
        <dbReference type="Proteomes" id="UP001430356"/>
    </source>
</evidence>
<feature type="region of interest" description="Disordered" evidence="1">
    <location>
        <begin position="269"/>
        <end position="409"/>
    </location>
</feature>
<feature type="region of interest" description="Disordered" evidence="1">
    <location>
        <begin position="897"/>
        <end position="1026"/>
    </location>
</feature>
<dbReference type="EMBL" id="JAECZO010000101">
    <property type="protein sequence ID" value="KAK7197323.1"/>
    <property type="molecule type" value="Genomic_DNA"/>
</dbReference>
<feature type="compositionally biased region" description="Pro residues" evidence="1">
    <location>
        <begin position="953"/>
        <end position="965"/>
    </location>
</feature>
<feature type="region of interest" description="Disordered" evidence="1">
    <location>
        <begin position="422"/>
        <end position="552"/>
    </location>
</feature>